<comment type="caution">
    <text evidence="2">The sequence shown here is derived from an EMBL/GenBank/DDBJ whole genome shotgun (WGS) entry which is preliminary data.</text>
</comment>
<accession>A0AAV9WUH1</accession>
<feature type="compositionally biased region" description="Polar residues" evidence="1">
    <location>
        <begin position="97"/>
        <end position="118"/>
    </location>
</feature>
<gene>
    <name evidence="2" type="ORF">TWF694_005540</name>
</gene>
<feature type="region of interest" description="Disordered" evidence="1">
    <location>
        <begin position="192"/>
        <end position="216"/>
    </location>
</feature>
<reference evidence="2 3" key="1">
    <citation type="submission" date="2019-10" db="EMBL/GenBank/DDBJ databases">
        <authorList>
            <person name="Palmer J.M."/>
        </authorList>
    </citation>
    <scope>NUCLEOTIDE SEQUENCE [LARGE SCALE GENOMIC DNA]</scope>
    <source>
        <strain evidence="2 3">TWF694</strain>
    </source>
</reference>
<feature type="compositionally biased region" description="Polar residues" evidence="1">
    <location>
        <begin position="772"/>
        <end position="803"/>
    </location>
</feature>
<feature type="region of interest" description="Disordered" evidence="1">
    <location>
        <begin position="96"/>
        <end position="118"/>
    </location>
</feature>
<feature type="compositionally biased region" description="Polar residues" evidence="1">
    <location>
        <begin position="851"/>
        <end position="861"/>
    </location>
</feature>
<feature type="compositionally biased region" description="Low complexity" evidence="1">
    <location>
        <begin position="750"/>
        <end position="771"/>
    </location>
</feature>
<keyword evidence="3" id="KW-1185">Reference proteome</keyword>
<dbReference type="Proteomes" id="UP001365542">
    <property type="component" value="Unassembled WGS sequence"/>
</dbReference>
<feature type="compositionally biased region" description="Low complexity" evidence="1">
    <location>
        <begin position="878"/>
        <end position="897"/>
    </location>
</feature>
<name>A0AAV9WUH1_9PEZI</name>
<feature type="compositionally biased region" description="Polar residues" evidence="1">
    <location>
        <begin position="690"/>
        <end position="701"/>
    </location>
</feature>
<feature type="region of interest" description="Disordered" evidence="1">
    <location>
        <begin position="750"/>
        <end position="831"/>
    </location>
</feature>
<feature type="compositionally biased region" description="Basic and acidic residues" evidence="1">
    <location>
        <begin position="192"/>
        <end position="212"/>
    </location>
</feature>
<feature type="compositionally biased region" description="Basic and acidic residues" evidence="1">
    <location>
        <begin position="533"/>
        <end position="544"/>
    </location>
</feature>
<sequence>MSLRADTLHNPQSSFFPPSKTIHTAHLSSSRPAQVSAQPDIASFINLDDMDPAKDDYKLRLQGRRAHFTMALEQEEFLWAPVDIPPLPWGVDGRSRNIWSKGSTSKPTNQPSEGEELSITNAQSAKIENILSSVLSLPSSNQKIRADPKSTQDEPPLICPIVDLPDELKGLTVNQIFALSLEKCLAKGKIEEEKQARNSQQRKEDEDEDKKSACSLSSSEACSEDLPFISSVNILSMRKREAKRVQNARLARDAELGITLQASSSSASSPAGNNVNVCDTSFASANSDPEPADDMPLFTIRSKKAPIKIVDPRTLQRPDKPKTAQDLVKDLDFLRRGLRVLGTGGDLIRDAYNMFKTVGMDTMILGQTSKWQNFIQSFVRDCSATLRDVKALKKVEFRTNIYESIGQMMQHKKKIDNSMLGWTNFAISMFPVTETSDGLRFVFELDESADEKRSPNVAHMHSKACQEMNHELQKLTEGNRLKFKTLLAMLIESLSECKDWILKAPSYSKAKSLKVSEFKPIDGFTIPSIGIEPPKEHGTGKEASSKSNSFGPKVKAHTADRVNVKIENETKATITSVNTVGITNVKSQLEPDERGQGQRRNHHNQQTEWYPPSYATHGCGYQQMRVPGGDFVQHSGVQVIRPQSALSQSTAVEGYHQSHGNNRYQHETTNKHVQRTQHSLPRGRQGARSGVQSRSGSTGVRQSYGGYHGNLHASQPHTNIPNVTPPSGPVNDFHYNSESGAYQEARYAYPQHQQGHQQSIHQQSTHQPPQQWRSGTVNPSDNGYTDANQTQQYPASNSGQNAEQIIGSGGFIRQQDRNAETSSSQRGGTMTPQILQHSGLLHHPSSEQYHHPSNQQVFTQGGNAGMYSRYTHATWQTGHSHQLHQQQAAQARGQKQGPPNLIEII</sequence>
<feature type="region of interest" description="Disordered" evidence="1">
    <location>
        <begin position="877"/>
        <end position="905"/>
    </location>
</feature>
<feature type="region of interest" description="Disordered" evidence="1">
    <location>
        <begin position="648"/>
        <end position="736"/>
    </location>
</feature>
<feature type="region of interest" description="Disordered" evidence="1">
    <location>
        <begin position="529"/>
        <end position="555"/>
    </location>
</feature>
<evidence type="ECO:0000256" key="1">
    <source>
        <dbReference type="SAM" id="MobiDB-lite"/>
    </source>
</evidence>
<evidence type="ECO:0000313" key="2">
    <source>
        <dbReference type="EMBL" id="KAK6525401.1"/>
    </source>
</evidence>
<evidence type="ECO:0000313" key="3">
    <source>
        <dbReference type="Proteomes" id="UP001365542"/>
    </source>
</evidence>
<feature type="region of interest" description="Disordered" evidence="1">
    <location>
        <begin position="584"/>
        <end position="611"/>
    </location>
</feature>
<organism evidence="2 3">
    <name type="scientific">Orbilia ellipsospora</name>
    <dbReference type="NCBI Taxonomy" id="2528407"/>
    <lineage>
        <taxon>Eukaryota</taxon>
        <taxon>Fungi</taxon>
        <taxon>Dikarya</taxon>
        <taxon>Ascomycota</taxon>
        <taxon>Pezizomycotina</taxon>
        <taxon>Orbiliomycetes</taxon>
        <taxon>Orbiliales</taxon>
        <taxon>Orbiliaceae</taxon>
        <taxon>Orbilia</taxon>
    </lineage>
</organism>
<feature type="region of interest" description="Disordered" evidence="1">
    <location>
        <begin position="843"/>
        <end position="862"/>
    </location>
</feature>
<feature type="compositionally biased region" description="Polar residues" evidence="1">
    <location>
        <begin position="820"/>
        <end position="831"/>
    </location>
</feature>
<dbReference type="EMBL" id="JAVHJO010000017">
    <property type="protein sequence ID" value="KAK6525401.1"/>
    <property type="molecule type" value="Genomic_DNA"/>
</dbReference>
<protein>
    <submittedName>
        <fullName evidence="2">Uncharacterized protein</fullName>
    </submittedName>
</protein>
<dbReference type="AlphaFoldDB" id="A0AAV9WUH1"/>
<proteinExistence type="predicted"/>
<feature type="compositionally biased region" description="Polar residues" evidence="1">
    <location>
        <begin position="712"/>
        <end position="722"/>
    </location>
</feature>